<dbReference type="RefSeq" id="WP_176964695.1">
    <property type="nucleotide sequence ID" value="NZ_CP058215.1"/>
</dbReference>
<organism evidence="1 2">
    <name type="scientific">Methanolobus zinderi</name>
    <dbReference type="NCBI Taxonomy" id="536044"/>
    <lineage>
        <taxon>Archaea</taxon>
        <taxon>Methanobacteriati</taxon>
        <taxon>Methanobacteriota</taxon>
        <taxon>Stenosarchaea group</taxon>
        <taxon>Methanomicrobia</taxon>
        <taxon>Methanosarcinales</taxon>
        <taxon>Methanosarcinaceae</taxon>
        <taxon>Methanolobus</taxon>
    </lineage>
</organism>
<proteinExistence type="predicted"/>
<protein>
    <submittedName>
        <fullName evidence="1">GNAT family N-acetyltransferase</fullName>
    </submittedName>
</protein>
<accession>A0A7D5E7E3</accession>
<dbReference type="OrthoDB" id="140543at2157"/>
<dbReference type="EMBL" id="CP058215">
    <property type="protein sequence ID" value="QLC49639.1"/>
    <property type="molecule type" value="Genomic_DNA"/>
</dbReference>
<sequence>MGGESIHISAIDDPELWDRFIDESPYGTIFHKWDFLRTVEKHTGSELHPLGVYITEELICIIPLFLKKVNGIRMILSPPPGTAIPCLGFVISPRCDVMNLSKKSQRMYEMGKLFSEKIDSMNVNYVSIVLTPMFYDVRPFKWHGFAIDPMTIFMIDLDRPLDDILKSFSSSRKSAIKKLDSYNLKLVESDDVSMFYGSSVERYREQGLKFPVAGKEYLEEALDLYPEDIKLYYIRDGEDNTLGGLMTAEYKRMSMWLGNVKPDVNVPVNEFLYWELIKKGQNKNYSILELGGADVPNIAAFKAKFNPSLHVKYRLVKKDMIGKAAEWAFFNIYKKNKSI</sequence>
<dbReference type="GO" id="GO:0016740">
    <property type="term" value="F:transferase activity"/>
    <property type="evidence" value="ECO:0007669"/>
    <property type="project" value="UniProtKB-KW"/>
</dbReference>
<dbReference type="Proteomes" id="UP000509594">
    <property type="component" value="Chromosome"/>
</dbReference>
<dbReference type="KEGG" id="mzi:HWN40_04940"/>
<dbReference type="PANTHER" id="PTHR36174">
    <property type="entry name" value="LIPID II:GLYCINE GLYCYLTRANSFERASE"/>
    <property type="match status" value="1"/>
</dbReference>
<keyword evidence="1" id="KW-0808">Transferase</keyword>
<evidence type="ECO:0000313" key="2">
    <source>
        <dbReference type="Proteomes" id="UP000509594"/>
    </source>
</evidence>
<dbReference type="PANTHER" id="PTHR36174:SF1">
    <property type="entry name" value="LIPID II:GLYCINE GLYCYLTRANSFERASE"/>
    <property type="match status" value="1"/>
</dbReference>
<evidence type="ECO:0000313" key="1">
    <source>
        <dbReference type="EMBL" id="QLC49639.1"/>
    </source>
</evidence>
<dbReference type="Gene3D" id="3.40.630.30">
    <property type="match status" value="1"/>
</dbReference>
<dbReference type="AlphaFoldDB" id="A0A7D5E7E3"/>
<dbReference type="InterPro" id="IPR016181">
    <property type="entry name" value="Acyl_CoA_acyltransferase"/>
</dbReference>
<dbReference type="GeneID" id="55820997"/>
<reference evidence="1 2" key="1">
    <citation type="submission" date="2020-06" db="EMBL/GenBank/DDBJ databases">
        <title>Methanolobus halotolerans sp. nov., isolated from a saline lake Tus in Siberia.</title>
        <authorList>
            <person name="Shen Y."/>
            <person name="Chen S.-C."/>
            <person name="Lai M.-C."/>
            <person name="Huang H.-H."/>
            <person name="Chiu H.-H."/>
            <person name="Tang S.-L."/>
            <person name="Rogozin D.Y."/>
            <person name="Degermendzhy A.G."/>
        </authorList>
    </citation>
    <scope>NUCLEOTIDE SEQUENCE [LARGE SCALE GENOMIC DNA]</scope>
    <source>
        <strain evidence="1 2">DSM 21339</strain>
    </source>
</reference>
<keyword evidence="2" id="KW-1185">Reference proteome</keyword>
<name>A0A7D5E7E3_9EURY</name>
<gene>
    <name evidence="1" type="ORF">HWN40_04940</name>
</gene>
<dbReference type="InterPro" id="IPR050644">
    <property type="entry name" value="PG_Glycine_Bridge_Synth"/>
</dbReference>
<dbReference type="SUPFAM" id="SSF55729">
    <property type="entry name" value="Acyl-CoA N-acyltransferases (Nat)"/>
    <property type="match status" value="1"/>
</dbReference>